<evidence type="ECO:0008006" key="3">
    <source>
        <dbReference type="Google" id="ProtNLM"/>
    </source>
</evidence>
<name>A0A0D0CQ51_9AGAR</name>
<protein>
    <recommendedName>
        <fullName evidence="3">HNH nuclease domain-containing protein</fullName>
    </recommendedName>
</protein>
<evidence type="ECO:0000313" key="2">
    <source>
        <dbReference type="Proteomes" id="UP000053593"/>
    </source>
</evidence>
<organism evidence="1 2">
    <name type="scientific">Collybiopsis luxurians FD-317 M1</name>
    <dbReference type="NCBI Taxonomy" id="944289"/>
    <lineage>
        <taxon>Eukaryota</taxon>
        <taxon>Fungi</taxon>
        <taxon>Dikarya</taxon>
        <taxon>Basidiomycota</taxon>
        <taxon>Agaricomycotina</taxon>
        <taxon>Agaricomycetes</taxon>
        <taxon>Agaricomycetidae</taxon>
        <taxon>Agaricales</taxon>
        <taxon>Marasmiineae</taxon>
        <taxon>Omphalotaceae</taxon>
        <taxon>Collybiopsis</taxon>
        <taxon>Collybiopsis luxurians</taxon>
    </lineage>
</organism>
<reference evidence="1 2" key="1">
    <citation type="submission" date="2014-04" db="EMBL/GenBank/DDBJ databases">
        <title>Evolutionary Origins and Diversification of the Mycorrhizal Mutualists.</title>
        <authorList>
            <consortium name="DOE Joint Genome Institute"/>
            <consortium name="Mycorrhizal Genomics Consortium"/>
            <person name="Kohler A."/>
            <person name="Kuo A."/>
            <person name="Nagy L.G."/>
            <person name="Floudas D."/>
            <person name="Copeland A."/>
            <person name="Barry K.W."/>
            <person name="Cichocki N."/>
            <person name="Veneault-Fourrey C."/>
            <person name="LaButti K."/>
            <person name="Lindquist E.A."/>
            <person name="Lipzen A."/>
            <person name="Lundell T."/>
            <person name="Morin E."/>
            <person name="Murat C."/>
            <person name="Riley R."/>
            <person name="Ohm R."/>
            <person name="Sun H."/>
            <person name="Tunlid A."/>
            <person name="Henrissat B."/>
            <person name="Grigoriev I.V."/>
            <person name="Hibbett D.S."/>
            <person name="Martin F."/>
        </authorList>
    </citation>
    <scope>NUCLEOTIDE SEQUENCE [LARGE SCALE GENOMIC DNA]</scope>
    <source>
        <strain evidence="1 2">FD-317 M1</strain>
    </source>
</reference>
<dbReference type="AlphaFoldDB" id="A0A0D0CQ51"/>
<accession>A0A0D0CQ51</accession>
<proteinExistence type="predicted"/>
<dbReference type="EMBL" id="KN834772">
    <property type="protein sequence ID" value="KIK61132.1"/>
    <property type="molecule type" value="Genomic_DNA"/>
</dbReference>
<evidence type="ECO:0000313" key="1">
    <source>
        <dbReference type="EMBL" id="KIK61132.1"/>
    </source>
</evidence>
<dbReference type="HOGENOM" id="CLU_049186_1_0_1"/>
<dbReference type="Proteomes" id="UP000053593">
    <property type="component" value="Unassembled WGS sequence"/>
</dbReference>
<sequence length="323" mass="36027">MTQIDGLLPGEFPPSNNISRFFTPDHKSAYDQVYQAAKTENDETKSRNLRVLGFLILFAPRPDSTALVEIVIAVKSTALRDLHVLGQIYSDCFVRPCSRTPFTPSRPSRPFFDARAQEIKATITEAPKNHSDAKDKALVRDGYQCVVTRMIDPKCTSFFDAAQRKTFGTESALFGLDKELKKEYSASILAVLDRFGIKSDDLNGEKIHGLWNVMTLALQIHDSFDKLEVRLEATKKEHEYISPIEVHGPMKLTSSDPNVPLPNPKLLEFHAAVCKIAHLSGAAEHIENVMRDYERIGVLAEDGRSMAVLEQALLRAGSDRIGT</sequence>
<gene>
    <name evidence="1" type="ORF">GYMLUDRAFT_243804</name>
</gene>
<dbReference type="OrthoDB" id="2104739at2759"/>
<keyword evidence="2" id="KW-1185">Reference proteome</keyword>